<organism evidence="2 3">
    <name type="scientific">Planococcus glaciei</name>
    <dbReference type="NCBI Taxonomy" id="459472"/>
    <lineage>
        <taxon>Bacteria</taxon>
        <taxon>Bacillati</taxon>
        <taxon>Bacillota</taxon>
        <taxon>Bacilli</taxon>
        <taxon>Bacillales</taxon>
        <taxon>Caryophanaceae</taxon>
        <taxon>Planococcus</taxon>
    </lineage>
</organism>
<dbReference type="RefSeq" id="WP_176294617.1">
    <property type="nucleotide sequence ID" value="NZ_CP051177.1"/>
</dbReference>
<reference evidence="3" key="2">
    <citation type="submission" date="2020-06" db="EMBL/GenBank/DDBJ databases">
        <title>Isolation of Planomicrobium glaciei.</title>
        <authorList>
            <person name="Malisova L."/>
            <person name="Safrankova R."/>
            <person name="Jakubu V."/>
            <person name="Spanelova P."/>
        </authorList>
    </citation>
    <scope>NUCLEOTIDE SEQUENCE [LARGE SCALE GENOMIC DNA]</scope>
    <source>
        <strain evidence="3">NRL-ATB46093</strain>
    </source>
</reference>
<reference evidence="2 3" key="1">
    <citation type="submission" date="2020-04" db="EMBL/GenBank/DDBJ databases">
        <authorList>
            <person name="Pajer P."/>
            <person name="Broz P."/>
        </authorList>
    </citation>
    <scope>NUCLEOTIDE SEQUENCE [LARGE SCALE GENOMIC DNA]</scope>
    <source>
        <strain evidence="3">NRL-ATB46093</strain>
    </source>
</reference>
<name>A0A7H8QB20_9BACL</name>
<sequence length="85" mass="9877">MDNKTKIIRWLKEPIFSKKVDPFINFLLAFSGAMLGTFVYPRTEMPFWQFLLWMIPIAILLVFFLKVIGGVWKNNKGPRGAAKND</sequence>
<evidence type="ECO:0000313" key="3">
    <source>
        <dbReference type="Proteomes" id="UP000509222"/>
    </source>
</evidence>
<accession>A0A7H8QB20</accession>
<dbReference type="Proteomes" id="UP000509222">
    <property type="component" value="Chromosome"/>
</dbReference>
<proteinExistence type="predicted"/>
<keyword evidence="1" id="KW-1133">Transmembrane helix</keyword>
<keyword evidence="1" id="KW-0812">Transmembrane</keyword>
<evidence type="ECO:0000256" key="1">
    <source>
        <dbReference type="SAM" id="Phobius"/>
    </source>
</evidence>
<dbReference type="AlphaFoldDB" id="A0A7H8QB20"/>
<evidence type="ECO:0000313" key="2">
    <source>
        <dbReference type="EMBL" id="QKX51059.1"/>
    </source>
</evidence>
<protein>
    <submittedName>
        <fullName evidence="2">Uncharacterized protein</fullName>
    </submittedName>
</protein>
<gene>
    <name evidence="2" type="ORF">HF394_10930</name>
</gene>
<feature type="transmembrane region" description="Helical" evidence="1">
    <location>
        <begin position="20"/>
        <end position="41"/>
    </location>
</feature>
<keyword evidence="1" id="KW-0472">Membrane</keyword>
<dbReference type="EMBL" id="CP051177">
    <property type="protein sequence ID" value="QKX51059.1"/>
    <property type="molecule type" value="Genomic_DNA"/>
</dbReference>
<feature type="transmembrane region" description="Helical" evidence="1">
    <location>
        <begin position="47"/>
        <end position="69"/>
    </location>
</feature>
<keyword evidence="3" id="KW-1185">Reference proteome</keyword>